<evidence type="ECO:0000256" key="2">
    <source>
        <dbReference type="ARBA" id="ARBA00023125"/>
    </source>
</evidence>
<reference evidence="7" key="1">
    <citation type="journal article" date="2019" name="Int. J. Syst. Evol. Microbiol.">
        <title>The Global Catalogue of Microorganisms (GCM) 10K type strain sequencing project: providing services to taxonomists for standard genome sequencing and annotation.</title>
        <authorList>
            <consortium name="The Broad Institute Genomics Platform"/>
            <consortium name="The Broad Institute Genome Sequencing Center for Infectious Disease"/>
            <person name="Wu L."/>
            <person name="Ma J."/>
        </authorList>
    </citation>
    <scope>NUCLEOTIDE SEQUENCE [LARGE SCALE GENOMIC DNA]</scope>
    <source>
        <strain evidence="7">JCM 18472</strain>
    </source>
</reference>
<evidence type="ECO:0000313" key="6">
    <source>
        <dbReference type="EMBL" id="GAA5177538.1"/>
    </source>
</evidence>
<protein>
    <submittedName>
        <fullName evidence="6">Transcriptional regulator HexR</fullName>
    </submittedName>
</protein>
<dbReference type="NCBIfam" id="NF008451">
    <property type="entry name" value="PRK11302.1"/>
    <property type="match status" value="1"/>
</dbReference>
<gene>
    <name evidence="6" type="primary">hexR</name>
    <name evidence="6" type="ORF">GCM10023342_25820</name>
</gene>
<dbReference type="PROSITE" id="PS51071">
    <property type="entry name" value="HTH_RPIR"/>
    <property type="match status" value="1"/>
</dbReference>
<dbReference type="InterPro" id="IPR036388">
    <property type="entry name" value="WH-like_DNA-bd_sf"/>
</dbReference>
<evidence type="ECO:0000259" key="4">
    <source>
        <dbReference type="PROSITE" id="PS51071"/>
    </source>
</evidence>
<dbReference type="Pfam" id="PF01380">
    <property type="entry name" value="SIS"/>
    <property type="match status" value="1"/>
</dbReference>
<name>A0ABP9RGV3_9GAMM</name>
<dbReference type="PROSITE" id="PS51464">
    <property type="entry name" value="SIS"/>
    <property type="match status" value="1"/>
</dbReference>
<dbReference type="CDD" id="cd05013">
    <property type="entry name" value="SIS_RpiR"/>
    <property type="match status" value="1"/>
</dbReference>
<feature type="domain" description="HTH rpiR-type" evidence="4">
    <location>
        <begin position="42"/>
        <end position="118"/>
    </location>
</feature>
<dbReference type="PANTHER" id="PTHR30514:SF1">
    <property type="entry name" value="HTH-TYPE TRANSCRIPTIONAL REGULATOR HEXR-RELATED"/>
    <property type="match status" value="1"/>
</dbReference>
<keyword evidence="7" id="KW-1185">Reference proteome</keyword>
<evidence type="ECO:0000259" key="5">
    <source>
        <dbReference type="PROSITE" id="PS51464"/>
    </source>
</evidence>
<keyword evidence="1" id="KW-0805">Transcription regulation</keyword>
<proteinExistence type="predicted"/>
<evidence type="ECO:0000256" key="3">
    <source>
        <dbReference type="ARBA" id="ARBA00023163"/>
    </source>
</evidence>
<evidence type="ECO:0000256" key="1">
    <source>
        <dbReference type="ARBA" id="ARBA00023015"/>
    </source>
</evidence>
<organism evidence="6 7">
    <name type="scientific">Modicisalibacter zincidurans</name>
    <dbReference type="NCBI Taxonomy" id="1178777"/>
    <lineage>
        <taxon>Bacteria</taxon>
        <taxon>Pseudomonadati</taxon>
        <taxon>Pseudomonadota</taxon>
        <taxon>Gammaproteobacteria</taxon>
        <taxon>Oceanospirillales</taxon>
        <taxon>Halomonadaceae</taxon>
        <taxon>Modicisalibacter</taxon>
    </lineage>
</organism>
<dbReference type="PANTHER" id="PTHR30514">
    <property type="entry name" value="GLUCOKINASE"/>
    <property type="match status" value="1"/>
</dbReference>
<dbReference type="Pfam" id="PF01418">
    <property type="entry name" value="HTH_6"/>
    <property type="match status" value="1"/>
</dbReference>
<keyword evidence="3" id="KW-0804">Transcription</keyword>
<dbReference type="InterPro" id="IPR001347">
    <property type="entry name" value="SIS_dom"/>
</dbReference>
<dbReference type="InterPro" id="IPR047640">
    <property type="entry name" value="RpiR-like"/>
</dbReference>
<dbReference type="Gene3D" id="1.10.10.10">
    <property type="entry name" value="Winged helix-like DNA-binding domain superfamily/Winged helix DNA-binding domain"/>
    <property type="match status" value="1"/>
</dbReference>
<evidence type="ECO:0000313" key="7">
    <source>
        <dbReference type="Proteomes" id="UP001500074"/>
    </source>
</evidence>
<dbReference type="EMBL" id="BAABKI010000026">
    <property type="protein sequence ID" value="GAA5177538.1"/>
    <property type="molecule type" value="Genomic_DNA"/>
</dbReference>
<dbReference type="PROSITE" id="PS00356">
    <property type="entry name" value="HTH_LACI_1"/>
    <property type="match status" value="1"/>
</dbReference>
<feature type="domain" description="SIS" evidence="5">
    <location>
        <begin position="162"/>
        <end position="301"/>
    </location>
</feature>
<dbReference type="InterPro" id="IPR035472">
    <property type="entry name" value="RpiR-like_SIS"/>
</dbReference>
<dbReference type="Proteomes" id="UP001500074">
    <property type="component" value="Unassembled WGS sequence"/>
</dbReference>
<dbReference type="SUPFAM" id="SSF46689">
    <property type="entry name" value="Homeodomain-like"/>
    <property type="match status" value="1"/>
</dbReference>
<comment type="caution">
    <text evidence="6">The sequence shown here is derived from an EMBL/GenBank/DDBJ whole genome shotgun (WGS) entry which is preliminary data.</text>
</comment>
<dbReference type="Gene3D" id="3.40.50.10490">
    <property type="entry name" value="Glucose-6-phosphate isomerase like protein, domain 1"/>
    <property type="match status" value="1"/>
</dbReference>
<dbReference type="InterPro" id="IPR009057">
    <property type="entry name" value="Homeodomain-like_sf"/>
</dbReference>
<sequence>MIAGAGSVSLSGRDRDPAAAFRSSGRYFPCRKAITEEPAVSRALFDEMRRRMELFRRSEQKVARFVLRNPDEVIHMRIVDLATEAKVSEPTVVRFCRALGCDGFQDFKLKLAQMLATGSQFAQFSMNDSDSVAEFSHSIFDSTVGTLLSIRDRLDNEALGRAVNALAMANRVEFYGFGASGAVAFDAQHKFFRLQISTSAYADPHMQNMSAATLKEGDVVVAISQTGRTRALVDSVRLARETGATVIGLCPSATPLAEEVGLPLYIDVHEDTEIYTPMSSRIAHLVLIDVLAVGVAKTRGPHLTEQLKAVKRSLNPLRFPEQES</sequence>
<dbReference type="InterPro" id="IPR046348">
    <property type="entry name" value="SIS_dom_sf"/>
</dbReference>
<accession>A0ABP9RGV3</accession>
<keyword evidence="2" id="KW-0238">DNA-binding</keyword>
<dbReference type="SUPFAM" id="SSF53697">
    <property type="entry name" value="SIS domain"/>
    <property type="match status" value="1"/>
</dbReference>
<dbReference type="InterPro" id="IPR000281">
    <property type="entry name" value="HTH_RpiR"/>
</dbReference>